<dbReference type="EMBL" id="JALJAT010000003">
    <property type="protein sequence ID" value="KAK4471792.1"/>
    <property type="molecule type" value="Genomic_DNA"/>
</dbReference>
<dbReference type="AlphaFoldDB" id="A0AAE2D5D0"/>
<reference evidence="2" key="1">
    <citation type="submission" date="2022-04" db="EMBL/GenBank/DDBJ databases">
        <authorList>
            <person name="Xu L."/>
            <person name="Lv Z."/>
        </authorList>
    </citation>
    <scope>NUCLEOTIDE SEQUENCE</scope>
    <source>
        <strain evidence="2">LV_2022a</strain>
    </source>
</reference>
<evidence type="ECO:0000313" key="2">
    <source>
        <dbReference type="EMBL" id="KAK4471792.1"/>
    </source>
</evidence>
<keyword evidence="3" id="KW-1185">Reference proteome</keyword>
<evidence type="ECO:0000313" key="3">
    <source>
        <dbReference type="Proteomes" id="UP001292079"/>
    </source>
</evidence>
<reference evidence="2" key="2">
    <citation type="journal article" date="2023" name="Infect Dis Poverty">
        <title>Chromosome-scale genome of the human blood fluke Schistosoma mekongi and its implications for public health.</title>
        <authorList>
            <person name="Zhou M."/>
            <person name="Xu L."/>
            <person name="Xu D."/>
            <person name="Chen W."/>
            <person name="Khan J."/>
            <person name="Hu Y."/>
            <person name="Huang H."/>
            <person name="Wei H."/>
            <person name="Zhang Y."/>
            <person name="Chusongsang P."/>
            <person name="Tanasarnprasert K."/>
            <person name="Hu X."/>
            <person name="Limpanont Y."/>
            <person name="Lv Z."/>
        </authorList>
    </citation>
    <scope>NUCLEOTIDE SEQUENCE</scope>
    <source>
        <strain evidence="2">LV_2022a</strain>
    </source>
</reference>
<name>A0AAE2D5D0_SCHME</name>
<organism evidence="2 3">
    <name type="scientific">Schistosoma mekongi</name>
    <name type="common">Parasitic worm</name>
    <dbReference type="NCBI Taxonomy" id="38744"/>
    <lineage>
        <taxon>Eukaryota</taxon>
        <taxon>Metazoa</taxon>
        <taxon>Spiralia</taxon>
        <taxon>Lophotrochozoa</taxon>
        <taxon>Platyhelminthes</taxon>
        <taxon>Trematoda</taxon>
        <taxon>Digenea</taxon>
        <taxon>Strigeidida</taxon>
        <taxon>Schistosomatoidea</taxon>
        <taxon>Schistosomatidae</taxon>
        <taxon>Schistosoma</taxon>
    </lineage>
</organism>
<dbReference type="PANTHER" id="PTHR37932">
    <property type="entry name" value="SMALL LYSINE-RICH PROTEIN 1"/>
    <property type="match status" value="1"/>
</dbReference>
<feature type="region of interest" description="Disordered" evidence="1">
    <location>
        <begin position="1"/>
        <end position="34"/>
    </location>
</feature>
<proteinExistence type="predicted"/>
<feature type="compositionally biased region" description="Basic residues" evidence="1">
    <location>
        <begin position="1"/>
        <end position="33"/>
    </location>
</feature>
<evidence type="ECO:0008006" key="4">
    <source>
        <dbReference type="Google" id="ProtNLM"/>
    </source>
</evidence>
<protein>
    <recommendedName>
        <fullName evidence="4">Small lysine-rich protein 1</fullName>
    </recommendedName>
</protein>
<dbReference type="PANTHER" id="PTHR37932:SF1">
    <property type="entry name" value="SMALL LYSINE-RICH PROTEIN 1"/>
    <property type="match status" value="1"/>
</dbReference>
<dbReference type="InterPro" id="IPR037760">
    <property type="entry name" value="SMKR1"/>
</dbReference>
<accession>A0AAE2D5D0</accession>
<evidence type="ECO:0000256" key="1">
    <source>
        <dbReference type="SAM" id="MobiDB-lite"/>
    </source>
</evidence>
<gene>
    <name evidence="2" type="ORF">MN116_005189</name>
</gene>
<dbReference type="Proteomes" id="UP001292079">
    <property type="component" value="Unassembled WGS sequence"/>
</dbReference>
<sequence length="83" mass="9636">MPKTKGKQRLKMRAKKRSGKGKRSGLSRQKRPKREVNIIGKHAMENLYYIAHNAPSALIYRGFQWSGSKLKSKGKRKGRKRKK</sequence>
<comment type="caution">
    <text evidence="2">The sequence shown here is derived from an EMBL/GenBank/DDBJ whole genome shotgun (WGS) entry which is preliminary data.</text>
</comment>